<dbReference type="CDD" id="cd00248">
    <property type="entry name" value="Mth938-like"/>
    <property type="match status" value="1"/>
</dbReference>
<accession>A0ABU3DGB3</accession>
<sequence length="117" mass="12123">MQMTDMQFGAARPVDGYGPGFFRVAGEVHHGPMIAAPDGVHPWRGMEAPEEIAALAGQVDVVLLGTGADPAHLPAEFRAALEEAGIGVDAMASPSACRTYNVCLAEGRRVALAALPV</sequence>
<dbReference type="InterPro" id="IPR036748">
    <property type="entry name" value="MTH938-like_sf"/>
</dbReference>
<dbReference type="PANTHER" id="PTHR21192:SF2">
    <property type="entry name" value="NADH DEHYDROGENASE [UBIQUINONE] 1 ALPHA SUBCOMPLEX ASSEMBLY FACTOR 3"/>
    <property type="match status" value="1"/>
</dbReference>
<protein>
    <submittedName>
        <fullName evidence="1">Mth938-like domain-containing protein</fullName>
    </submittedName>
</protein>
<dbReference type="Pfam" id="PF04430">
    <property type="entry name" value="DUF498"/>
    <property type="match status" value="1"/>
</dbReference>
<organism evidence="1 2">
    <name type="scientific">Tropicimonas omnivorans</name>
    <dbReference type="NCBI Taxonomy" id="3075590"/>
    <lineage>
        <taxon>Bacteria</taxon>
        <taxon>Pseudomonadati</taxon>
        <taxon>Pseudomonadota</taxon>
        <taxon>Alphaproteobacteria</taxon>
        <taxon>Rhodobacterales</taxon>
        <taxon>Roseobacteraceae</taxon>
        <taxon>Tropicimonas</taxon>
    </lineage>
</organism>
<reference evidence="1 2" key="1">
    <citation type="submission" date="2023-09" db="EMBL/GenBank/DDBJ databases">
        <authorList>
            <person name="Rey-Velasco X."/>
        </authorList>
    </citation>
    <scope>NUCLEOTIDE SEQUENCE [LARGE SCALE GENOMIC DNA]</scope>
    <source>
        <strain evidence="1 2">F158</strain>
    </source>
</reference>
<dbReference type="EMBL" id="JAVRHL010000002">
    <property type="protein sequence ID" value="MDT0682760.1"/>
    <property type="molecule type" value="Genomic_DNA"/>
</dbReference>
<evidence type="ECO:0000313" key="2">
    <source>
        <dbReference type="Proteomes" id="UP001265259"/>
    </source>
</evidence>
<dbReference type="SUPFAM" id="SSF64076">
    <property type="entry name" value="MTH938-like"/>
    <property type="match status" value="1"/>
</dbReference>
<evidence type="ECO:0000313" key="1">
    <source>
        <dbReference type="EMBL" id="MDT0682760.1"/>
    </source>
</evidence>
<proteinExistence type="predicted"/>
<dbReference type="PANTHER" id="PTHR21192">
    <property type="entry name" value="NUCLEAR PROTEIN E3-3"/>
    <property type="match status" value="1"/>
</dbReference>
<dbReference type="Proteomes" id="UP001265259">
    <property type="component" value="Unassembled WGS sequence"/>
</dbReference>
<gene>
    <name evidence="1" type="ORF">RM543_08680</name>
</gene>
<comment type="caution">
    <text evidence="1">The sequence shown here is derived from an EMBL/GenBank/DDBJ whole genome shotgun (WGS) entry which is preliminary data.</text>
</comment>
<dbReference type="Gene3D" id="3.40.1230.10">
    <property type="entry name" value="MTH938-like"/>
    <property type="match status" value="1"/>
</dbReference>
<dbReference type="InterPro" id="IPR007523">
    <property type="entry name" value="NDUFAF3/AAMDC"/>
</dbReference>
<name>A0ABU3DGB3_9RHOB</name>
<dbReference type="RefSeq" id="WP_311690621.1">
    <property type="nucleotide sequence ID" value="NZ_JAVRHL010000002.1"/>
</dbReference>
<keyword evidence="2" id="KW-1185">Reference proteome</keyword>